<proteinExistence type="inferred from homology"/>
<sequence length="109" mass="12063">MMGYASYRATITGLSSPSSRVRELTRTAQGVYLAQLVLNNAWMPLFFGVKKPLLALVDMLVLSGAVGWLLTTYQEIDSTAYALMVPYGLWLGYATYLNAGVGYLNSWRI</sequence>
<dbReference type="VEuPathDB" id="FungiDB:ASPZODRAFT_136372"/>
<comment type="similarity">
    <text evidence="2">Belongs to the TspO/BZRP family.</text>
</comment>
<dbReference type="GeneID" id="34610517"/>
<dbReference type="GO" id="GO:0033013">
    <property type="term" value="P:tetrapyrrole metabolic process"/>
    <property type="evidence" value="ECO:0007669"/>
    <property type="project" value="UniProtKB-ARBA"/>
</dbReference>
<dbReference type="InterPro" id="IPR038330">
    <property type="entry name" value="TspO/MBR-related_sf"/>
</dbReference>
<keyword evidence="4 6" id="KW-1133">Transmembrane helix</keyword>
<dbReference type="GO" id="GO:0005741">
    <property type="term" value="C:mitochondrial outer membrane"/>
    <property type="evidence" value="ECO:0007669"/>
    <property type="project" value="TreeGrafter"/>
</dbReference>
<evidence type="ECO:0000313" key="7">
    <source>
        <dbReference type="EMBL" id="OJJ43187.1"/>
    </source>
</evidence>
<evidence type="ECO:0000256" key="6">
    <source>
        <dbReference type="SAM" id="Phobius"/>
    </source>
</evidence>
<accession>A0A1L9S7P1</accession>
<comment type="subcellular location">
    <subcellularLocation>
        <location evidence="1">Membrane</location>
        <topology evidence="1">Multi-pass membrane protein</topology>
    </subcellularLocation>
</comment>
<evidence type="ECO:0000256" key="3">
    <source>
        <dbReference type="ARBA" id="ARBA00022692"/>
    </source>
</evidence>
<dbReference type="Pfam" id="PF03073">
    <property type="entry name" value="TspO_MBR"/>
    <property type="match status" value="1"/>
</dbReference>
<dbReference type="FunFam" id="1.20.1260.100:FF:000001">
    <property type="entry name" value="translocator protein 2"/>
    <property type="match status" value="1"/>
</dbReference>
<feature type="transmembrane region" description="Helical" evidence="6">
    <location>
        <begin position="83"/>
        <end position="104"/>
    </location>
</feature>
<evidence type="ECO:0000313" key="8">
    <source>
        <dbReference type="Proteomes" id="UP000184188"/>
    </source>
</evidence>
<dbReference type="PANTHER" id="PTHR10057:SF0">
    <property type="entry name" value="TRANSLOCATOR PROTEIN"/>
    <property type="match status" value="1"/>
</dbReference>
<dbReference type="PANTHER" id="PTHR10057">
    <property type="entry name" value="PERIPHERAL-TYPE BENZODIAZEPINE RECEPTOR"/>
    <property type="match status" value="1"/>
</dbReference>
<evidence type="ECO:0000256" key="4">
    <source>
        <dbReference type="ARBA" id="ARBA00022989"/>
    </source>
</evidence>
<gene>
    <name evidence="7" type="ORF">ASPZODRAFT_136372</name>
</gene>
<evidence type="ECO:0000256" key="1">
    <source>
        <dbReference type="ARBA" id="ARBA00004141"/>
    </source>
</evidence>
<dbReference type="STRING" id="1073090.A0A1L9S7P1"/>
<evidence type="ECO:0000256" key="2">
    <source>
        <dbReference type="ARBA" id="ARBA00007524"/>
    </source>
</evidence>
<evidence type="ECO:0000256" key="5">
    <source>
        <dbReference type="ARBA" id="ARBA00023136"/>
    </source>
</evidence>
<dbReference type="AlphaFoldDB" id="A0A1L9S7P1"/>
<name>A0A1L9S7P1_9EURO</name>
<keyword evidence="5 6" id="KW-0472">Membrane</keyword>
<dbReference type="RefSeq" id="XP_022577697.1">
    <property type="nucleotide sequence ID" value="XM_022724052.1"/>
</dbReference>
<dbReference type="Gene3D" id="1.20.1260.100">
    <property type="entry name" value="TspO/MBR protein"/>
    <property type="match status" value="1"/>
</dbReference>
<dbReference type="Proteomes" id="UP000184188">
    <property type="component" value="Unassembled WGS sequence"/>
</dbReference>
<organism evidence="7 8">
    <name type="scientific">Penicilliopsis zonata CBS 506.65</name>
    <dbReference type="NCBI Taxonomy" id="1073090"/>
    <lineage>
        <taxon>Eukaryota</taxon>
        <taxon>Fungi</taxon>
        <taxon>Dikarya</taxon>
        <taxon>Ascomycota</taxon>
        <taxon>Pezizomycotina</taxon>
        <taxon>Eurotiomycetes</taxon>
        <taxon>Eurotiomycetidae</taxon>
        <taxon>Eurotiales</taxon>
        <taxon>Aspergillaceae</taxon>
        <taxon>Penicilliopsis</taxon>
    </lineage>
</organism>
<dbReference type="OrthoDB" id="1658288at2759"/>
<dbReference type="CDD" id="cd15904">
    <property type="entry name" value="TSPO_MBR"/>
    <property type="match status" value="1"/>
</dbReference>
<protein>
    <submittedName>
        <fullName evidence="7">Uncharacterized protein</fullName>
    </submittedName>
</protein>
<feature type="transmembrane region" description="Helical" evidence="6">
    <location>
        <begin position="53"/>
        <end position="71"/>
    </location>
</feature>
<keyword evidence="8" id="KW-1185">Reference proteome</keyword>
<keyword evidence="3 6" id="KW-0812">Transmembrane</keyword>
<dbReference type="InterPro" id="IPR004307">
    <property type="entry name" value="TspO_MBR"/>
</dbReference>
<reference evidence="8" key="1">
    <citation type="journal article" date="2017" name="Genome Biol.">
        <title>Comparative genomics reveals high biological diversity and specific adaptations in the industrially and medically important fungal genus Aspergillus.</title>
        <authorList>
            <person name="de Vries R.P."/>
            <person name="Riley R."/>
            <person name="Wiebenga A."/>
            <person name="Aguilar-Osorio G."/>
            <person name="Amillis S."/>
            <person name="Uchima C.A."/>
            <person name="Anderluh G."/>
            <person name="Asadollahi M."/>
            <person name="Askin M."/>
            <person name="Barry K."/>
            <person name="Battaglia E."/>
            <person name="Bayram O."/>
            <person name="Benocci T."/>
            <person name="Braus-Stromeyer S.A."/>
            <person name="Caldana C."/>
            <person name="Canovas D."/>
            <person name="Cerqueira G.C."/>
            <person name="Chen F."/>
            <person name="Chen W."/>
            <person name="Choi C."/>
            <person name="Clum A."/>
            <person name="Dos Santos R.A."/>
            <person name="Damasio A.R."/>
            <person name="Diallinas G."/>
            <person name="Emri T."/>
            <person name="Fekete E."/>
            <person name="Flipphi M."/>
            <person name="Freyberg S."/>
            <person name="Gallo A."/>
            <person name="Gournas C."/>
            <person name="Habgood R."/>
            <person name="Hainaut M."/>
            <person name="Harispe M.L."/>
            <person name="Henrissat B."/>
            <person name="Hilden K.S."/>
            <person name="Hope R."/>
            <person name="Hossain A."/>
            <person name="Karabika E."/>
            <person name="Karaffa L."/>
            <person name="Karanyi Z."/>
            <person name="Krasevec N."/>
            <person name="Kuo A."/>
            <person name="Kusch H."/>
            <person name="LaButti K."/>
            <person name="Lagendijk E.L."/>
            <person name="Lapidus A."/>
            <person name="Levasseur A."/>
            <person name="Lindquist E."/>
            <person name="Lipzen A."/>
            <person name="Logrieco A.F."/>
            <person name="MacCabe A."/>
            <person name="Maekelae M.R."/>
            <person name="Malavazi I."/>
            <person name="Melin P."/>
            <person name="Meyer V."/>
            <person name="Mielnichuk N."/>
            <person name="Miskei M."/>
            <person name="Molnar A.P."/>
            <person name="Mule G."/>
            <person name="Ngan C.Y."/>
            <person name="Orejas M."/>
            <person name="Orosz E."/>
            <person name="Ouedraogo J.P."/>
            <person name="Overkamp K.M."/>
            <person name="Park H.-S."/>
            <person name="Perrone G."/>
            <person name="Piumi F."/>
            <person name="Punt P.J."/>
            <person name="Ram A.F."/>
            <person name="Ramon A."/>
            <person name="Rauscher S."/>
            <person name="Record E."/>
            <person name="Riano-Pachon D.M."/>
            <person name="Robert V."/>
            <person name="Roehrig J."/>
            <person name="Ruller R."/>
            <person name="Salamov A."/>
            <person name="Salih N.S."/>
            <person name="Samson R.A."/>
            <person name="Sandor E."/>
            <person name="Sanguinetti M."/>
            <person name="Schuetze T."/>
            <person name="Sepcic K."/>
            <person name="Shelest E."/>
            <person name="Sherlock G."/>
            <person name="Sophianopoulou V."/>
            <person name="Squina F.M."/>
            <person name="Sun H."/>
            <person name="Susca A."/>
            <person name="Todd R.B."/>
            <person name="Tsang A."/>
            <person name="Unkles S.E."/>
            <person name="van de Wiele N."/>
            <person name="van Rossen-Uffink D."/>
            <person name="Oliveira J.V."/>
            <person name="Vesth T.C."/>
            <person name="Visser J."/>
            <person name="Yu J.-H."/>
            <person name="Zhou M."/>
            <person name="Andersen M.R."/>
            <person name="Archer D.B."/>
            <person name="Baker S.E."/>
            <person name="Benoit I."/>
            <person name="Brakhage A.A."/>
            <person name="Braus G.H."/>
            <person name="Fischer R."/>
            <person name="Frisvad J.C."/>
            <person name="Goldman G.H."/>
            <person name="Houbraken J."/>
            <person name="Oakley B."/>
            <person name="Pocsi I."/>
            <person name="Scazzocchio C."/>
            <person name="Seiboth B."/>
            <person name="vanKuyk P.A."/>
            <person name="Wortman J."/>
            <person name="Dyer P.S."/>
            <person name="Grigoriev I.V."/>
        </authorList>
    </citation>
    <scope>NUCLEOTIDE SEQUENCE [LARGE SCALE GENOMIC DNA]</scope>
    <source>
        <strain evidence="8">CBS 506.65</strain>
    </source>
</reference>
<dbReference type="EMBL" id="KV878353">
    <property type="protein sequence ID" value="OJJ43187.1"/>
    <property type="molecule type" value="Genomic_DNA"/>
</dbReference>